<gene>
    <name evidence="2" type="ORF">A5634_07250</name>
</gene>
<proteinExistence type="predicted"/>
<evidence type="ECO:0000313" key="2">
    <source>
        <dbReference type="EMBL" id="OBK22568.1"/>
    </source>
</evidence>
<reference evidence="2 3" key="1">
    <citation type="submission" date="2016-06" db="EMBL/GenBank/DDBJ databases">
        <authorList>
            <person name="Kjaerup R.B."/>
            <person name="Dalgaard T.S."/>
            <person name="Juul-Madsen H.R."/>
        </authorList>
    </citation>
    <scope>NUCLEOTIDE SEQUENCE [LARGE SCALE GENOMIC DNA]</scope>
    <source>
        <strain evidence="2 3">1165133.8</strain>
    </source>
</reference>
<dbReference type="Pfam" id="PF10825">
    <property type="entry name" value="DUF2752"/>
    <property type="match status" value="1"/>
</dbReference>
<comment type="caution">
    <text evidence="2">The sequence shown here is derived from an EMBL/GenBank/DDBJ whole genome shotgun (WGS) entry which is preliminary data.</text>
</comment>
<dbReference type="Proteomes" id="UP000093928">
    <property type="component" value="Unassembled WGS sequence"/>
</dbReference>
<keyword evidence="1" id="KW-0472">Membrane</keyword>
<keyword evidence="1" id="KW-0812">Transmembrane</keyword>
<feature type="transmembrane region" description="Helical" evidence="1">
    <location>
        <begin position="17"/>
        <end position="37"/>
    </location>
</feature>
<dbReference type="AlphaFoldDB" id="A0A1A3NK97"/>
<evidence type="ECO:0000313" key="3">
    <source>
        <dbReference type="Proteomes" id="UP000093928"/>
    </source>
</evidence>
<sequence length="146" mass="15742">MVVTRQVSVPPKLGARLGAPVLVVAAATALCAGIWFGDPTTPNGPLPICPTKALLGIDCPGCGSMRMLYSLMHGDVLAAARFNALGLVAVVLLIWAYLAWTYGRVVGRRVRGWQHNRWAAMVTLALVTVWFVIRNLPFAPFNALFV</sequence>
<feature type="transmembrane region" description="Helical" evidence="1">
    <location>
        <begin position="76"/>
        <end position="98"/>
    </location>
</feature>
<evidence type="ECO:0000256" key="1">
    <source>
        <dbReference type="SAM" id="Phobius"/>
    </source>
</evidence>
<organism evidence="2 3">
    <name type="scientific">Mycobacterium asiaticum</name>
    <dbReference type="NCBI Taxonomy" id="1790"/>
    <lineage>
        <taxon>Bacteria</taxon>
        <taxon>Bacillati</taxon>
        <taxon>Actinomycetota</taxon>
        <taxon>Actinomycetes</taxon>
        <taxon>Mycobacteriales</taxon>
        <taxon>Mycobacteriaceae</taxon>
        <taxon>Mycobacterium</taxon>
    </lineage>
</organism>
<evidence type="ECO:0008006" key="4">
    <source>
        <dbReference type="Google" id="ProtNLM"/>
    </source>
</evidence>
<protein>
    <recommendedName>
        <fullName evidence="4">DUF2752 domain-containing protein</fullName>
    </recommendedName>
</protein>
<feature type="transmembrane region" description="Helical" evidence="1">
    <location>
        <begin position="118"/>
        <end position="136"/>
    </location>
</feature>
<accession>A0A1A3NK97</accession>
<dbReference type="InterPro" id="IPR021215">
    <property type="entry name" value="DUF2752"/>
</dbReference>
<keyword evidence="1" id="KW-1133">Transmembrane helix</keyword>
<name>A0A1A3NK97_MYCAS</name>
<dbReference type="OrthoDB" id="5966662at2"/>
<dbReference type="EMBL" id="LZLS01000186">
    <property type="protein sequence ID" value="OBK22568.1"/>
    <property type="molecule type" value="Genomic_DNA"/>
</dbReference>